<dbReference type="EMBL" id="JAAARO010000019">
    <property type="protein sequence ID" value="KAF5730985.1"/>
    <property type="molecule type" value="Genomic_DNA"/>
</dbReference>
<dbReference type="Pfam" id="PF05753">
    <property type="entry name" value="TRAP_beta"/>
    <property type="match status" value="1"/>
</dbReference>
<keyword evidence="4" id="KW-1185">Reference proteome</keyword>
<dbReference type="Proteomes" id="UP000593562">
    <property type="component" value="Unassembled WGS sequence"/>
</dbReference>
<dbReference type="OrthoDB" id="5860827at2759"/>
<feature type="signal peptide" evidence="2">
    <location>
        <begin position="1"/>
        <end position="22"/>
    </location>
</feature>
<comment type="caution">
    <text evidence="3">The sequence shown here is derived from an EMBL/GenBank/DDBJ whole genome shotgun (WGS) entry which is preliminary data.</text>
</comment>
<dbReference type="AlphaFoldDB" id="A0A7J7CAN4"/>
<keyword evidence="2" id="KW-0732">Signal</keyword>
<reference evidence="3 4" key="1">
    <citation type="journal article" date="2020" name="Nat. Commun.">
        <title>Genome of Tripterygium wilfordii and identification of cytochrome P450 involved in triptolide biosynthesis.</title>
        <authorList>
            <person name="Tu L."/>
            <person name="Su P."/>
            <person name="Zhang Z."/>
            <person name="Gao L."/>
            <person name="Wang J."/>
            <person name="Hu T."/>
            <person name="Zhou J."/>
            <person name="Zhang Y."/>
            <person name="Zhao Y."/>
            <person name="Liu Y."/>
            <person name="Song Y."/>
            <person name="Tong Y."/>
            <person name="Lu Y."/>
            <person name="Yang J."/>
            <person name="Xu C."/>
            <person name="Jia M."/>
            <person name="Peters R.J."/>
            <person name="Huang L."/>
            <person name="Gao W."/>
        </authorList>
    </citation>
    <scope>NUCLEOTIDE SEQUENCE [LARGE SCALE GENOMIC DNA]</scope>
    <source>
        <strain evidence="4">cv. XIE 37</strain>
        <tissue evidence="3">Leaf</tissue>
    </source>
</reference>
<keyword evidence="1" id="KW-1133">Transmembrane helix</keyword>
<dbReference type="InParanoid" id="A0A7J7CAN4"/>
<organism evidence="3 4">
    <name type="scientific">Tripterygium wilfordii</name>
    <name type="common">Thunder God vine</name>
    <dbReference type="NCBI Taxonomy" id="458696"/>
    <lineage>
        <taxon>Eukaryota</taxon>
        <taxon>Viridiplantae</taxon>
        <taxon>Streptophyta</taxon>
        <taxon>Embryophyta</taxon>
        <taxon>Tracheophyta</taxon>
        <taxon>Spermatophyta</taxon>
        <taxon>Magnoliopsida</taxon>
        <taxon>eudicotyledons</taxon>
        <taxon>Gunneridae</taxon>
        <taxon>Pentapetalae</taxon>
        <taxon>rosids</taxon>
        <taxon>fabids</taxon>
        <taxon>Celastrales</taxon>
        <taxon>Celastraceae</taxon>
        <taxon>Tripterygium</taxon>
    </lineage>
</organism>
<dbReference type="PANTHER" id="PTHR12861:SF3">
    <property type="entry name" value="TRANSLOCON-ASSOCIATED PROTEIN SUBUNIT BETA"/>
    <property type="match status" value="1"/>
</dbReference>
<protein>
    <recommendedName>
        <fullName evidence="5">Translocon-associated protein subunit beta</fullName>
    </recommendedName>
</protein>
<feature type="transmembrane region" description="Helical" evidence="1">
    <location>
        <begin position="158"/>
        <end position="179"/>
    </location>
</feature>
<keyword evidence="1" id="KW-0472">Membrane</keyword>
<feature type="chain" id="PRO_5029641304" description="Translocon-associated protein subunit beta" evidence="2">
    <location>
        <begin position="23"/>
        <end position="191"/>
    </location>
</feature>
<name>A0A7J7CAN4_TRIWF</name>
<dbReference type="PANTHER" id="PTHR12861">
    <property type="entry name" value="TRANSLOCON-ASSOCIATED PROTEIN, BETA SUBUNIT PRECURSOR TRAP-BETA SIGNAL SEQUENCE RECEPTOR BETA SUBUNIT"/>
    <property type="match status" value="1"/>
</dbReference>
<accession>A0A7J7CAN4</accession>
<gene>
    <name evidence="3" type="ORF">HS088_TW19G00588</name>
</gene>
<keyword evidence="1" id="KW-0812">Transmembrane</keyword>
<evidence type="ECO:0000256" key="1">
    <source>
        <dbReference type="SAM" id="Phobius"/>
    </source>
</evidence>
<proteinExistence type="predicted"/>
<evidence type="ECO:0000256" key="2">
    <source>
        <dbReference type="SAM" id="SignalP"/>
    </source>
</evidence>
<evidence type="ECO:0000313" key="4">
    <source>
        <dbReference type="Proteomes" id="UP000593562"/>
    </source>
</evidence>
<evidence type="ECO:0000313" key="3">
    <source>
        <dbReference type="EMBL" id="KAF5730985.1"/>
    </source>
</evidence>
<dbReference type="GO" id="GO:0005783">
    <property type="term" value="C:endoplasmic reticulum"/>
    <property type="evidence" value="ECO:0007669"/>
    <property type="project" value="TreeGrafter"/>
</dbReference>
<evidence type="ECO:0008006" key="5">
    <source>
        <dbReference type="Google" id="ProtNLM"/>
    </source>
</evidence>
<sequence>MKTSTGVIAVVAILLFISSALAVSETPFILAHKKVSLTGLKSGSERVSVSIDIYNRGFVDAYDVSVSDSSWASHVFDYVSGNTSNSWERLDAGSVVSHSFELESKVKGMFYGAHAVITFRIATKTALQEAYSTPILPLDILADRVPDKKFALRLLTKYGSQLSVITIVVLFAHLIATPSKSKATKGRKRQH</sequence>